<dbReference type="PANTHER" id="PTHR30619">
    <property type="entry name" value="DNA INTERNALIZATION/COMPETENCE PROTEIN COMEC/REC2"/>
    <property type="match status" value="1"/>
</dbReference>
<keyword evidence="2" id="KW-1003">Cell membrane</keyword>
<feature type="transmembrane region" description="Helical" evidence="6">
    <location>
        <begin position="465"/>
        <end position="483"/>
    </location>
</feature>
<name>A0AB36E354_9PAST</name>
<dbReference type="Pfam" id="PF00753">
    <property type="entry name" value="Lactamase_B"/>
    <property type="match status" value="1"/>
</dbReference>
<dbReference type="SUPFAM" id="SSF56281">
    <property type="entry name" value="Metallo-hydrolase/oxidoreductase"/>
    <property type="match status" value="1"/>
</dbReference>
<protein>
    <submittedName>
        <fullName evidence="8">Competence protein</fullName>
    </submittedName>
</protein>
<dbReference type="Pfam" id="PF03772">
    <property type="entry name" value="Competence"/>
    <property type="match status" value="1"/>
</dbReference>
<dbReference type="NCBIfam" id="TIGR00361">
    <property type="entry name" value="ComEC_Rec2"/>
    <property type="match status" value="1"/>
</dbReference>
<dbReference type="InterPro" id="IPR052159">
    <property type="entry name" value="Competence_DNA_uptake"/>
</dbReference>
<evidence type="ECO:0000256" key="2">
    <source>
        <dbReference type="ARBA" id="ARBA00022475"/>
    </source>
</evidence>
<feature type="transmembrane region" description="Helical" evidence="6">
    <location>
        <begin position="521"/>
        <end position="541"/>
    </location>
</feature>
<keyword evidence="4 6" id="KW-1133">Transmembrane helix</keyword>
<dbReference type="PANTHER" id="PTHR30619:SF1">
    <property type="entry name" value="RECOMBINATION PROTEIN 2"/>
    <property type="match status" value="1"/>
</dbReference>
<feature type="transmembrane region" description="Helical" evidence="6">
    <location>
        <begin position="26"/>
        <end position="45"/>
    </location>
</feature>
<feature type="transmembrane region" description="Helical" evidence="6">
    <location>
        <begin position="261"/>
        <end position="278"/>
    </location>
</feature>
<dbReference type="InterPro" id="IPR004477">
    <property type="entry name" value="ComEC_N"/>
</dbReference>
<evidence type="ECO:0000256" key="6">
    <source>
        <dbReference type="SAM" id="Phobius"/>
    </source>
</evidence>
<evidence type="ECO:0000313" key="8">
    <source>
        <dbReference type="EMBL" id="OBX10700.1"/>
    </source>
</evidence>
<dbReference type="CDD" id="cd07731">
    <property type="entry name" value="ComA-like_MBL-fold"/>
    <property type="match status" value="1"/>
</dbReference>
<accession>A0AB36E354</accession>
<keyword evidence="3 6" id="KW-0812">Transmembrane</keyword>
<dbReference type="GO" id="GO:0005886">
    <property type="term" value="C:plasma membrane"/>
    <property type="evidence" value="ECO:0007669"/>
    <property type="project" value="UniProtKB-SubCell"/>
</dbReference>
<feature type="transmembrane region" description="Helical" evidence="6">
    <location>
        <begin position="5"/>
        <end position="20"/>
    </location>
</feature>
<feature type="transmembrane region" description="Helical" evidence="6">
    <location>
        <begin position="336"/>
        <end position="359"/>
    </location>
</feature>
<evidence type="ECO:0000259" key="7">
    <source>
        <dbReference type="SMART" id="SM00849"/>
    </source>
</evidence>
<dbReference type="AlphaFoldDB" id="A0AB36E354"/>
<dbReference type="InterPro" id="IPR004797">
    <property type="entry name" value="Competence_ComEC/Rec2"/>
</dbReference>
<keyword evidence="5 6" id="KW-0472">Membrane</keyword>
<sequence>MERSCLLCFITSLIILYLPFSWLVSAWLLIAFCILLLIGVVAIVWRKFLSIGKAMLVIALTGLWCIATTTTLIKQNQMLHTLVGSSQSAKIQIEKVLHQGEYQTAIALLQFAPTQPNYRFYITWQVDTALQAGQVWQGKVTIKPIAARLNEGGFQRQKWLYANRIVGNANVKQAKLIADKPQLREHLLRFTEQKLQGQSSVGLLLALGFGEKAYLSHSLLQLFQQTGTAHLIAISGLHIGLMMLLGLLLGRSLQYLLPTQWITPTFPLICGGILALSYSYLADFSVPTIRAITALTLLLLLRFCRCYLNWWQLYLRTITILIVCDPLMLLSDSFWLSATAVFSLLVWHTLLPLSAWQWRGKPLSQLGKGRYYLLTLLHLQIGLTFLFTPIVLLFFDGFNLQSLLINLWIVPLFSFLLIPGILFSIFTFDLLHSWQWCAYLAENSIKWLSYFQDSWRDVAMREGQWLTILGLLLGLLWSCYALYLQRQLPTNNHNQLVAQLQAKKLTFHADLLASTKILQRAIIGFAIVLMWQIALLSYGYYQQWRTLWTLEMLDVGQGLAVLLRQNDQGVLYDSGAAWSGGSMAELEILPYLRRQGVRLESLILSHNDNDHSGGAETLLRAYPNAQLLTSSQVMYAEKAPLACVQGKTWQWQRLRFTVLAPTAIVPIARNQHSCVLLIDDGNYRVLLTGDLDRSNELRYLANFPTVDILQVAHHGSKSSSSETFLRKVQAKVALISSGLANRWHFPHQEVLQRLAVRQMQVANTGWDGQIIIRFMRDGTYQIEKQRTALTVWFNQLQNGGLLEK</sequence>
<dbReference type="Pfam" id="PF13567">
    <property type="entry name" value="DUF4131"/>
    <property type="match status" value="1"/>
</dbReference>
<dbReference type="NCBIfam" id="TIGR00360">
    <property type="entry name" value="ComEC_N-term"/>
    <property type="match status" value="1"/>
</dbReference>
<evidence type="ECO:0000256" key="3">
    <source>
        <dbReference type="ARBA" id="ARBA00022692"/>
    </source>
</evidence>
<feature type="domain" description="Metallo-beta-lactamase" evidence="7">
    <location>
        <begin position="557"/>
        <end position="739"/>
    </location>
</feature>
<dbReference type="InterPro" id="IPR001279">
    <property type="entry name" value="Metallo-B-lactamas"/>
</dbReference>
<dbReference type="EMBL" id="JTJU01000023">
    <property type="protein sequence ID" value="OBX10700.1"/>
    <property type="molecule type" value="Genomic_DNA"/>
</dbReference>
<evidence type="ECO:0000313" key="9">
    <source>
        <dbReference type="Proteomes" id="UP000092527"/>
    </source>
</evidence>
<comment type="caution">
    <text evidence="8">The sequence shown here is derived from an EMBL/GenBank/DDBJ whole genome shotgun (WGS) entry which is preliminary data.</text>
</comment>
<feature type="transmembrane region" description="Helical" evidence="6">
    <location>
        <begin position="54"/>
        <end position="73"/>
    </location>
</feature>
<feature type="transmembrane region" description="Helical" evidence="6">
    <location>
        <begin position="371"/>
        <end position="395"/>
    </location>
</feature>
<proteinExistence type="predicted"/>
<dbReference type="InterPro" id="IPR025405">
    <property type="entry name" value="DUF4131"/>
</dbReference>
<evidence type="ECO:0000256" key="1">
    <source>
        <dbReference type="ARBA" id="ARBA00004651"/>
    </source>
</evidence>
<comment type="subcellular location">
    <subcellularLocation>
        <location evidence="1">Cell membrane</location>
        <topology evidence="1">Multi-pass membrane protein</topology>
    </subcellularLocation>
</comment>
<reference evidence="8 9" key="1">
    <citation type="submission" date="2014-11" db="EMBL/GenBank/DDBJ databases">
        <title>Pan-genome of Gallibacterium spp.</title>
        <authorList>
            <person name="Kudirkiene E."/>
            <person name="Bojesen A.M."/>
        </authorList>
    </citation>
    <scope>NUCLEOTIDE SEQUENCE [LARGE SCALE GENOMIC DNA]</scope>
    <source>
        <strain evidence="8 9">18469/18</strain>
    </source>
</reference>
<dbReference type="InterPro" id="IPR035681">
    <property type="entry name" value="ComA-like_MBL"/>
</dbReference>
<dbReference type="Proteomes" id="UP000092527">
    <property type="component" value="Unassembled WGS sequence"/>
</dbReference>
<dbReference type="SMART" id="SM00849">
    <property type="entry name" value="Lactamase_B"/>
    <property type="match status" value="1"/>
</dbReference>
<dbReference type="InterPro" id="IPR036866">
    <property type="entry name" value="RibonucZ/Hydroxyglut_hydro"/>
</dbReference>
<organism evidence="8 9">
    <name type="scientific">Gallibacterium salpingitidis</name>
    <dbReference type="NCBI Taxonomy" id="505341"/>
    <lineage>
        <taxon>Bacteria</taxon>
        <taxon>Pseudomonadati</taxon>
        <taxon>Pseudomonadota</taxon>
        <taxon>Gammaproteobacteria</taxon>
        <taxon>Pasteurellales</taxon>
        <taxon>Pasteurellaceae</taxon>
        <taxon>Gallibacterium</taxon>
    </lineage>
</organism>
<evidence type="ECO:0000256" key="5">
    <source>
        <dbReference type="ARBA" id="ARBA00023136"/>
    </source>
</evidence>
<dbReference type="RefSeq" id="WP_066421587.1">
    <property type="nucleotide sequence ID" value="NZ_JTJU01000023.1"/>
</dbReference>
<gene>
    <name evidence="8" type="ORF">QV09_04530</name>
</gene>
<feature type="transmembrane region" description="Helical" evidence="6">
    <location>
        <begin position="407"/>
        <end position="431"/>
    </location>
</feature>
<feature type="transmembrane region" description="Helical" evidence="6">
    <location>
        <begin position="229"/>
        <end position="249"/>
    </location>
</feature>
<dbReference type="Gene3D" id="3.60.15.10">
    <property type="entry name" value="Ribonuclease Z/Hydroxyacylglutathione hydrolase-like"/>
    <property type="match status" value="1"/>
</dbReference>
<evidence type="ECO:0000256" key="4">
    <source>
        <dbReference type="ARBA" id="ARBA00022989"/>
    </source>
</evidence>
<dbReference type="GO" id="GO:0030420">
    <property type="term" value="P:establishment of competence for transformation"/>
    <property type="evidence" value="ECO:0007669"/>
    <property type="project" value="InterPro"/>
</dbReference>